<keyword evidence="10" id="KW-0066">ATP synthesis</keyword>
<dbReference type="SUPFAM" id="SSF81336">
    <property type="entry name" value="F1F0 ATP synthase subunit A"/>
    <property type="match status" value="1"/>
</dbReference>
<evidence type="ECO:0000256" key="10">
    <source>
        <dbReference type="ARBA" id="ARBA00023310"/>
    </source>
</evidence>
<dbReference type="PANTHER" id="PTHR42823">
    <property type="entry name" value="ATP SYNTHASE SUBUNIT A, CHLOROPLASTIC"/>
    <property type="match status" value="1"/>
</dbReference>
<keyword evidence="9 11" id="KW-0472">Membrane</keyword>
<evidence type="ECO:0000256" key="3">
    <source>
        <dbReference type="ARBA" id="ARBA00022448"/>
    </source>
</evidence>
<evidence type="ECO:0000256" key="1">
    <source>
        <dbReference type="ARBA" id="ARBA00004141"/>
    </source>
</evidence>
<comment type="similarity">
    <text evidence="2">Belongs to the ATPase A chain family.</text>
</comment>
<proteinExistence type="inferred from homology"/>
<evidence type="ECO:0000313" key="12">
    <source>
        <dbReference type="EMBL" id="WPB53838.1"/>
    </source>
</evidence>
<keyword evidence="7 11" id="KW-1133">Transmembrane helix</keyword>
<feature type="transmembrane region" description="Helical" evidence="11">
    <location>
        <begin position="222"/>
        <end position="239"/>
    </location>
</feature>
<evidence type="ECO:0000313" key="13">
    <source>
        <dbReference type="Proteomes" id="UP001303601"/>
    </source>
</evidence>
<dbReference type="RefSeq" id="WP_140031315.1">
    <property type="nucleotide sequence ID" value="NZ_AP027305.1"/>
</dbReference>
<protein>
    <submittedName>
        <fullName evidence="12">F0F1 ATP synthase subunit A</fullName>
    </submittedName>
</protein>
<evidence type="ECO:0000256" key="4">
    <source>
        <dbReference type="ARBA" id="ARBA00022547"/>
    </source>
</evidence>
<keyword evidence="8" id="KW-0406">Ion transport</keyword>
<dbReference type="InterPro" id="IPR000568">
    <property type="entry name" value="ATP_synth_F0_asu"/>
</dbReference>
<feature type="transmembrane region" description="Helical" evidence="11">
    <location>
        <begin position="168"/>
        <end position="186"/>
    </location>
</feature>
<accession>A0ABZ0P9Y2</accession>
<evidence type="ECO:0000256" key="7">
    <source>
        <dbReference type="ARBA" id="ARBA00022989"/>
    </source>
</evidence>
<evidence type="ECO:0000256" key="6">
    <source>
        <dbReference type="ARBA" id="ARBA00022781"/>
    </source>
</evidence>
<keyword evidence="5 11" id="KW-0812">Transmembrane</keyword>
<dbReference type="EMBL" id="CP137845">
    <property type="protein sequence ID" value="WPB53838.1"/>
    <property type="molecule type" value="Genomic_DNA"/>
</dbReference>
<keyword evidence="4" id="KW-0138">CF(0)</keyword>
<keyword evidence="3" id="KW-0813">Transport</keyword>
<dbReference type="NCBIfam" id="NF004487">
    <property type="entry name" value="PRK05815.3-5"/>
    <property type="match status" value="1"/>
</dbReference>
<evidence type="ECO:0000256" key="5">
    <source>
        <dbReference type="ARBA" id="ARBA00022692"/>
    </source>
</evidence>
<keyword evidence="6" id="KW-0375">Hydrogen ion transport</keyword>
<evidence type="ECO:0000256" key="2">
    <source>
        <dbReference type="ARBA" id="ARBA00006810"/>
    </source>
</evidence>
<comment type="subcellular location">
    <subcellularLocation>
        <location evidence="1">Membrane</location>
        <topology evidence="1">Multi-pass membrane protein</topology>
    </subcellularLocation>
</comment>
<dbReference type="InterPro" id="IPR045082">
    <property type="entry name" value="ATP_syn_F0_a_bact/chloroplast"/>
</dbReference>
<evidence type="ECO:0000256" key="8">
    <source>
        <dbReference type="ARBA" id="ARBA00023065"/>
    </source>
</evidence>
<dbReference type="GeneID" id="94493746"/>
<name>A0ABZ0P9Y2_9BACT</name>
<dbReference type="Gene3D" id="1.20.120.220">
    <property type="entry name" value="ATP synthase, F0 complex, subunit A"/>
    <property type="match status" value="1"/>
</dbReference>
<evidence type="ECO:0000256" key="9">
    <source>
        <dbReference type="ARBA" id="ARBA00023136"/>
    </source>
</evidence>
<gene>
    <name evidence="12" type="ORF">R9B83_02505</name>
</gene>
<sequence length="273" mass="30470">MDKILNLNWWGAPENDAPNYINNNLIFTMIALIITCFVLAILIYIAVKRQKINKAPNKSLVIVESVILMGDKFISDSHEGRFDKANPYLISLFAFFFFGNVLSLFGFAPIGSSISAVLGATAVTWIGTMSIGIIYNKFKHIIKLLNPLELVSTISPIISLTFRMFGNVLGGLVLITLSTLFLNNVWAKILGVSAESAAAQINPFGVLILPAFNIYFDIFGDLIQAGVFMVLTISYWFQASETSVKEKHKNKIREIKETIVENNKLERQNEIKI</sequence>
<reference evidence="12" key="1">
    <citation type="submission" date="2023-11" db="EMBL/GenBank/DDBJ databases">
        <title>Completed genome sequence of Mycoplasma equirhinis type strain M432/72.</title>
        <authorList>
            <person name="Spergser J."/>
        </authorList>
    </citation>
    <scope>NUCLEOTIDE SEQUENCE [LARGE SCALE GENOMIC DNA]</scope>
    <source>
        <strain evidence="12">M432/72</strain>
    </source>
</reference>
<feature type="transmembrane region" description="Helical" evidence="11">
    <location>
        <begin position="88"/>
        <end position="108"/>
    </location>
</feature>
<keyword evidence="13" id="KW-1185">Reference proteome</keyword>
<dbReference type="InterPro" id="IPR035908">
    <property type="entry name" value="F0_ATP_A_sf"/>
</dbReference>
<feature type="transmembrane region" description="Helical" evidence="11">
    <location>
        <begin position="25"/>
        <end position="47"/>
    </location>
</feature>
<organism evidence="12 13">
    <name type="scientific">Metamycoplasma equirhinis</name>
    <dbReference type="NCBI Taxonomy" id="92402"/>
    <lineage>
        <taxon>Bacteria</taxon>
        <taxon>Bacillati</taxon>
        <taxon>Mycoplasmatota</taxon>
        <taxon>Mycoplasmoidales</taxon>
        <taxon>Metamycoplasmataceae</taxon>
        <taxon>Metamycoplasma</taxon>
    </lineage>
</organism>
<evidence type="ECO:0000256" key="11">
    <source>
        <dbReference type="SAM" id="Phobius"/>
    </source>
</evidence>
<dbReference type="PANTHER" id="PTHR42823:SF3">
    <property type="entry name" value="ATP SYNTHASE SUBUNIT A, CHLOROPLASTIC"/>
    <property type="match status" value="1"/>
</dbReference>
<feature type="transmembrane region" description="Helical" evidence="11">
    <location>
        <begin position="114"/>
        <end position="135"/>
    </location>
</feature>
<dbReference type="Pfam" id="PF00119">
    <property type="entry name" value="ATP-synt_A"/>
    <property type="match status" value="1"/>
</dbReference>
<dbReference type="Proteomes" id="UP001303601">
    <property type="component" value="Chromosome"/>
</dbReference>
<dbReference type="CDD" id="cd00310">
    <property type="entry name" value="ATP-synt_Fo_a_6"/>
    <property type="match status" value="1"/>
</dbReference>